<feature type="domain" description="VTT" evidence="7">
    <location>
        <begin position="67"/>
        <end position="189"/>
    </location>
</feature>
<accession>A0A939HA91</accession>
<evidence type="ECO:0000256" key="6">
    <source>
        <dbReference type="RuleBase" id="RU366058"/>
    </source>
</evidence>
<dbReference type="Pfam" id="PF09335">
    <property type="entry name" value="VTT_dom"/>
    <property type="match status" value="1"/>
</dbReference>
<feature type="transmembrane region" description="Helical" evidence="6">
    <location>
        <begin position="55"/>
        <end position="79"/>
    </location>
</feature>
<proteinExistence type="inferred from homology"/>
<dbReference type="RefSeq" id="WP_207600568.1">
    <property type="nucleotide sequence ID" value="NZ_JAFNJU010000011.1"/>
</dbReference>
<dbReference type="PANTHER" id="PTHR12677">
    <property type="entry name" value="GOLGI APPARATUS MEMBRANE PROTEIN TVP38-RELATED"/>
    <property type="match status" value="1"/>
</dbReference>
<dbReference type="AlphaFoldDB" id="A0A939HA91"/>
<feature type="transmembrane region" description="Helical" evidence="6">
    <location>
        <begin position="85"/>
        <end position="106"/>
    </location>
</feature>
<evidence type="ECO:0000256" key="5">
    <source>
        <dbReference type="ARBA" id="ARBA00023136"/>
    </source>
</evidence>
<comment type="similarity">
    <text evidence="6">Belongs to the TVP38/TMEM64 family.</text>
</comment>
<protein>
    <recommendedName>
        <fullName evidence="6">TVP38/TMEM64 family membrane protein</fullName>
    </recommendedName>
</protein>
<keyword evidence="9" id="KW-1185">Reference proteome</keyword>
<evidence type="ECO:0000313" key="9">
    <source>
        <dbReference type="Proteomes" id="UP000664218"/>
    </source>
</evidence>
<keyword evidence="3 6" id="KW-0812">Transmembrane</keyword>
<dbReference type="GO" id="GO:0005886">
    <property type="term" value="C:plasma membrane"/>
    <property type="evidence" value="ECO:0007669"/>
    <property type="project" value="UniProtKB-SubCell"/>
</dbReference>
<reference evidence="8" key="1">
    <citation type="submission" date="2021-03" db="EMBL/GenBank/DDBJ databases">
        <title>Proteiniclasticum marinus sp. nov., isolated from tidal flat sediment.</title>
        <authorList>
            <person name="Namirimu T."/>
            <person name="Yang J.-A."/>
            <person name="Yang S.-H."/>
            <person name="Kim Y.-J."/>
            <person name="Kwon K.K."/>
        </authorList>
    </citation>
    <scope>NUCLEOTIDE SEQUENCE</scope>
    <source>
        <strain evidence="8">SCR006</strain>
    </source>
</reference>
<sequence>MDTGNAWKKILKSVVLLGFIFLFFYLVQNFDIYNVDRILGTLHEMAEKSSVRIPFIIIATVLLVFFVPISPVAGAAGLLFEVSGILYITLAGLLAAMISYAFAKLYRGNVEKWIRRIYTRKEREVPLEEMLLRIRDHGFSYALFVRALPFMPFSLGNLIFGVSTVSLMDYVTTTFITVGIGQGINVLLIAMASDFMEQKTGTLLAVALKAAYYYMIYAWSKKYRYHTAEEKVLESEESPDSL</sequence>
<dbReference type="InterPro" id="IPR032816">
    <property type="entry name" value="VTT_dom"/>
</dbReference>
<keyword evidence="4 6" id="KW-1133">Transmembrane helix</keyword>
<comment type="subcellular location">
    <subcellularLocation>
        <location evidence="1 6">Cell membrane</location>
        <topology evidence="1 6">Multi-pass membrane protein</topology>
    </subcellularLocation>
</comment>
<evidence type="ECO:0000256" key="4">
    <source>
        <dbReference type="ARBA" id="ARBA00022989"/>
    </source>
</evidence>
<feature type="transmembrane region" description="Helical" evidence="6">
    <location>
        <begin position="6"/>
        <end position="27"/>
    </location>
</feature>
<evidence type="ECO:0000256" key="3">
    <source>
        <dbReference type="ARBA" id="ARBA00022692"/>
    </source>
</evidence>
<gene>
    <name evidence="8" type="ORF">J3A84_13495</name>
</gene>
<comment type="caution">
    <text evidence="8">The sequence shown here is derived from an EMBL/GenBank/DDBJ whole genome shotgun (WGS) entry which is preliminary data.</text>
</comment>
<evidence type="ECO:0000256" key="2">
    <source>
        <dbReference type="ARBA" id="ARBA00022475"/>
    </source>
</evidence>
<name>A0A939HA91_9CLOT</name>
<dbReference type="InterPro" id="IPR015414">
    <property type="entry name" value="TMEM64"/>
</dbReference>
<feature type="transmembrane region" description="Helical" evidence="6">
    <location>
        <begin position="143"/>
        <end position="164"/>
    </location>
</feature>
<evidence type="ECO:0000259" key="7">
    <source>
        <dbReference type="Pfam" id="PF09335"/>
    </source>
</evidence>
<keyword evidence="5 6" id="KW-0472">Membrane</keyword>
<dbReference type="Proteomes" id="UP000664218">
    <property type="component" value="Unassembled WGS sequence"/>
</dbReference>
<organism evidence="8 9">
    <name type="scientific">Proteiniclasticum aestuarii</name>
    <dbReference type="NCBI Taxonomy" id="2817862"/>
    <lineage>
        <taxon>Bacteria</taxon>
        <taxon>Bacillati</taxon>
        <taxon>Bacillota</taxon>
        <taxon>Clostridia</taxon>
        <taxon>Eubacteriales</taxon>
        <taxon>Clostridiaceae</taxon>
        <taxon>Proteiniclasticum</taxon>
    </lineage>
</organism>
<evidence type="ECO:0000256" key="1">
    <source>
        <dbReference type="ARBA" id="ARBA00004651"/>
    </source>
</evidence>
<dbReference type="PANTHER" id="PTHR12677:SF59">
    <property type="entry name" value="GOLGI APPARATUS MEMBRANE PROTEIN TVP38-RELATED"/>
    <property type="match status" value="1"/>
</dbReference>
<dbReference type="EMBL" id="JAFNJU010000011">
    <property type="protein sequence ID" value="MBO1266046.1"/>
    <property type="molecule type" value="Genomic_DNA"/>
</dbReference>
<feature type="transmembrane region" description="Helical" evidence="6">
    <location>
        <begin position="170"/>
        <end position="190"/>
    </location>
</feature>
<feature type="transmembrane region" description="Helical" evidence="6">
    <location>
        <begin position="202"/>
        <end position="220"/>
    </location>
</feature>
<evidence type="ECO:0000313" key="8">
    <source>
        <dbReference type="EMBL" id="MBO1266046.1"/>
    </source>
</evidence>
<keyword evidence="2 6" id="KW-1003">Cell membrane</keyword>